<dbReference type="OrthoDB" id="5350673at2759"/>
<protein>
    <recommendedName>
        <fullName evidence="6">Zn(2)-C6 fungal-type domain-containing protein</fullName>
    </recommendedName>
</protein>
<evidence type="ECO:0000256" key="3">
    <source>
        <dbReference type="ARBA" id="ARBA00023163"/>
    </source>
</evidence>
<feature type="region of interest" description="Disordered" evidence="5">
    <location>
        <begin position="45"/>
        <end position="77"/>
    </location>
</feature>
<accession>A0A8H7E928</accession>
<dbReference type="EMBL" id="JAACFV010000021">
    <property type="protein sequence ID" value="KAF7511301.1"/>
    <property type="molecule type" value="Genomic_DNA"/>
</dbReference>
<dbReference type="Proteomes" id="UP000606974">
    <property type="component" value="Unassembled WGS sequence"/>
</dbReference>
<feature type="domain" description="Zn(2)-C6 fungal-type" evidence="6">
    <location>
        <begin position="13"/>
        <end position="43"/>
    </location>
</feature>
<keyword evidence="4" id="KW-0539">Nucleus</keyword>
<dbReference type="InterPro" id="IPR036864">
    <property type="entry name" value="Zn2-C6_fun-type_DNA-bd_sf"/>
</dbReference>
<keyword evidence="1" id="KW-0805">Transcription regulation</keyword>
<dbReference type="AlphaFoldDB" id="A0A8H7E928"/>
<evidence type="ECO:0000259" key="6">
    <source>
        <dbReference type="PROSITE" id="PS50048"/>
    </source>
</evidence>
<dbReference type="Gene3D" id="4.10.240.10">
    <property type="entry name" value="Zn(2)-C6 fungal-type DNA-binding domain"/>
    <property type="match status" value="1"/>
</dbReference>
<dbReference type="SMART" id="SM00066">
    <property type="entry name" value="GAL4"/>
    <property type="match status" value="1"/>
</dbReference>
<keyword evidence="2" id="KW-0238">DNA-binding</keyword>
<dbReference type="InterPro" id="IPR053157">
    <property type="entry name" value="Sterol_Uptake_Regulator"/>
</dbReference>
<evidence type="ECO:0000256" key="5">
    <source>
        <dbReference type="SAM" id="MobiDB-lite"/>
    </source>
</evidence>
<dbReference type="Pfam" id="PF00172">
    <property type="entry name" value="Zn_clus"/>
    <property type="match status" value="1"/>
</dbReference>
<dbReference type="PROSITE" id="PS00463">
    <property type="entry name" value="ZN2_CY6_FUNGAL_1"/>
    <property type="match status" value="1"/>
</dbReference>
<evidence type="ECO:0000256" key="1">
    <source>
        <dbReference type="ARBA" id="ARBA00023015"/>
    </source>
</evidence>
<keyword evidence="8" id="KW-1185">Reference proteome</keyword>
<dbReference type="CDD" id="cd00067">
    <property type="entry name" value="GAL4"/>
    <property type="match status" value="1"/>
</dbReference>
<dbReference type="SUPFAM" id="SSF57701">
    <property type="entry name" value="Zn2/Cys6 DNA-binding domain"/>
    <property type="match status" value="1"/>
</dbReference>
<reference evidence="7" key="1">
    <citation type="submission" date="2020-02" db="EMBL/GenBank/DDBJ databases">
        <authorList>
            <person name="Palmer J.M."/>
        </authorList>
    </citation>
    <scope>NUCLEOTIDE SEQUENCE</scope>
    <source>
        <strain evidence="7">EPUS1.4</strain>
        <tissue evidence="7">Thallus</tissue>
    </source>
</reference>
<evidence type="ECO:0000313" key="7">
    <source>
        <dbReference type="EMBL" id="KAF7511301.1"/>
    </source>
</evidence>
<feature type="compositionally biased region" description="Basic and acidic residues" evidence="5">
    <location>
        <begin position="45"/>
        <end position="59"/>
    </location>
</feature>
<comment type="caution">
    <text evidence="7">The sequence shown here is derived from an EMBL/GenBank/DDBJ whole genome shotgun (WGS) entry which is preliminary data.</text>
</comment>
<keyword evidence="3" id="KW-0804">Transcription</keyword>
<evidence type="ECO:0000256" key="2">
    <source>
        <dbReference type="ARBA" id="ARBA00023125"/>
    </source>
</evidence>
<organism evidence="7 8">
    <name type="scientific">Endocarpon pusillum</name>
    <dbReference type="NCBI Taxonomy" id="364733"/>
    <lineage>
        <taxon>Eukaryota</taxon>
        <taxon>Fungi</taxon>
        <taxon>Dikarya</taxon>
        <taxon>Ascomycota</taxon>
        <taxon>Pezizomycotina</taxon>
        <taxon>Eurotiomycetes</taxon>
        <taxon>Chaetothyriomycetidae</taxon>
        <taxon>Verrucariales</taxon>
        <taxon>Verrucariaceae</taxon>
        <taxon>Endocarpon</taxon>
    </lineage>
</organism>
<dbReference type="PANTHER" id="PTHR47784">
    <property type="entry name" value="STEROL UPTAKE CONTROL PROTEIN 2"/>
    <property type="match status" value="1"/>
</dbReference>
<evidence type="ECO:0000313" key="8">
    <source>
        <dbReference type="Proteomes" id="UP000606974"/>
    </source>
</evidence>
<dbReference type="PANTHER" id="PTHR47784:SF5">
    <property type="entry name" value="STEROL UPTAKE CONTROL PROTEIN 2"/>
    <property type="match status" value="1"/>
</dbReference>
<sequence length="412" mass="46533">MGPRRSHTKSKKGCSQCKVRRIKCNEVHPVCQNCARREIECDFSRRPEDRSSTARETDSRTSSASQESGQDKSQIHPEAVTTTPLPVSAATVDPFLLPNLESTRRTTDLATGDLELLHHFSTVTYTTLADACASVDNRELWQVHAVRLGFKHEFLLRAILTVAALHLRHLNPLESSYYDLMASTHQNFALETARDALTSVDENNCHAIFTFSCLIFVMTSASLRKQAGSEAHQEILEWFLLLRGCNSVLQLHWDTLRNSFLYPLLDEVNQTETKAGYSIKDADRIMELLTTCCYSGLSTDPEASKAYAMTVYELMKTFSQVSILRDRGQGLMLSCCIWPNTIPQKYLELLADQKPEALVILAHYAVMLHWADKEWFMKGMARYLLDTIKTSVGEEWQGALQWPSSVIGSNLM</sequence>
<dbReference type="PROSITE" id="PS50048">
    <property type="entry name" value="ZN2_CY6_FUNGAL_2"/>
    <property type="match status" value="1"/>
</dbReference>
<dbReference type="InterPro" id="IPR001138">
    <property type="entry name" value="Zn2Cys6_DnaBD"/>
</dbReference>
<gene>
    <name evidence="7" type="ORF">GJ744_004866</name>
</gene>
<dbReference type="GO" id="GO:0008270">
    <property type="term" value="F:zinc ion binding"/>
    <property type="evidence" value="ECO:0007669"/>
    <property type="project" value="InterPro"/>
</dbReference>
<evidence type="ECO:0000256" key="4">
    <source>
        <dbReference type="ARBA" id="ARBA00023242"/>
    </source>
</evidence>
<dbReference type="GO" id="GO:0003677">
    <property type="term" value="F:DNA binding"/>
    <property type="evidence" value="ECO:0007669"/>
    <property type="project" value="UniProtKB-KW"/>
</dbReference>
<dbReference type="GO" id="GO:0001228">
    <property type="term" value="F:DNA-binding transcription activator activity, RNA polymerase II-specific"/>
    <property type="evidence" value="ECO:0007669"/>
    <property type="project" value="TreeGrafter"/>
</dbReference>
<proteinExistence type="predicted"/>
<name>A0A8H7E928_9EURO</name>